<gene>
    <name evidence="4" type="ORF">U9M48_030908</name>
</gene>
<dbReference type="PROSITE" id="PS50966">
    <property type="entry name" value="ZF_SWIM"/>
    <property type="match status" value="1"/>
</dbReference>
<proteinExistence type="predicted"/>
<organism evidence="4 5">
    <name type="scientific">Paspalum notatum var. saurae</name>
    <dbReference type="NCBI Taxonomy" id="547442"/>
    <lineage>
        <taxon>Eukaryota</taxon>
        <taxon>Viridiplantae</taxon>
        <taxon>Streptophyta</taxon>
        <taxon>Embryophyta</taxon>
        <taxon>Tracheophyta</taxon>
        <taxon>Spermatophyta</taxon>
        <taxon>Magnoliopsida</taxon>
        <taxon>Liliopsida</taxon>
        <taxon>Poales</taxon>
        <taxon>Poaceae</taxon>
        <taxon>PACMAD clade</taxon>
        <taxon>Panicoideae</taxon>
        <taxon>Andropogonodae</taxon>
        <taxon>Paspaleae</taxon>
        <taxon>Paspalinae</taxon>
        <taxon>Paspalum</taxon>
    </lineage>
</organism>
<accession>A0AAQ3U1Y7</accession>
<feature type="region of interest" description="Disordered" evidence="2">
    <location>
        <begin position="1"/>
        <end position="29"/>
    </location>
</feature>
<feature type="domain" description="SWIM-type" evidence="3">
    <location>
        <begin position="337"/>
        <end position="373"/>
    </location>
</feature>
<evidence type="ECO:0000313" key="5">
    <source>
        <dbReference type="Proteomes" id="UP001341281"/>
    </source>
</evidence>
<keyword evidence="1" id="KW-0862">Zinc</keyword>
<dbReference type="InterPro" id="IPR007527">
    <property type="entry name" value="Znf_SWIM"/>
</dbReference>
<protein>
    <recommendedName>
        <fullName evidence="3">SWIM-type domain-containing protein</fullName>
    </recommendedName>
</protein>
<dbReference type="GO" id="GO:0008270">
    <property type="term" value="F:zinc ion binding"/>
    <property type="evidence" value="ECO:0007669"/>
    <property type="project" value="UniProtKB-KW"/>
</dbReference>
<evidence type="ECO:0000259" key="3">
    <source>
        <dbReference type="PROSITE" id="PS50966"/>
    </source>
</evidence>
<dbReference type="PANTHER" id="PTHR47482:SF16">
    <property type="entry name" value="PROTEIN FAR1-RELATED SEQUENCE"/>
    <property type="match status" value="1"/>
</dbReference>
<name>A0AAQ3U1Y7_PASNO</name>
<evidence type="ECO:0000256" key="1">
    <source>
        <dbReference type="PROSITE-ProRule" id="PRU00325"/>
    </source>
</evidence>
<dbReference type="PANTHER" id="PTHR47482">
    <property type="entry name" value="OS11G0632001 PROTEIN"/>
    <property type="match status" value="1"/>
</dbReference>
<evidence type="ECO:0000256" key="2">
    <source>
        <dbReference type="SAM" id="MobiDB-lite"/>
    </source>
</evidence>
<feature type="region of interest" description="Disordered" evidence="2">
    <location>
        <begin position="454"/>
        <end position="521"/>
    </location>
</feature>
<keyword evidence="1" id="KW-0479">Metal-binding</keyword>
<sequence length="562" mass="62919">MAASPTRPASTVVTHQAAAAGSSQPSHHSTIMDIATPRTLQGGGLPVCTPASNASPGGPDEARREFATPPAALRAPGCDEIIPEESRRLGDAVQRAPMKTITDQEMDTPHILQSHVRKTSSKRTKCKAGMKLKKIYDDAKKNVIALRINLVQFEHNHEFSTAKEEKDQLQCNKTHDPKYMEFIGAMQDSRIPNHCIMDYVSEMHGGLENVPAARRRKNNANDVSKLLQFFASCKKENPQYFCDFQLDKEGKISSIFWSHASQQGDYIDFDDAVTFDTTHKANLYDKPLGMAVMNRFEESMKYATAYKMARDPDGGVNDWVVQHTKRSNRIVWGQHEFKMMADVEAGRYTCECKQWEHTELFCVHLLCAFQVLQIDRIPKKYVLQRYTNLARQDVIFSRDDKKIKGKDGETQSYRQKTMLKSTMKIINKASMSKAGHDKYLDVMGELMELLEHVEPDIGDEGVPDGDLREDNRRKRRDASSSDDNQVDSDLEDGGGGIVADPVPVSTMHQDESNNGGVGHEPSAQHIHALRLDGACLADVEARKVNVVLIPFGTAAVQYCKTY</sequence>
<evidence type="ECO:0000313" key="4">
    <source>
        <dbReference type="EMBL" id="WVZ83808.1"/>
    </source>
</evidence>
<dbReference type="Proteomes" id="UP001341281">
    <property type="component" value="Chromosome 07"/>
</dbReference>
<dbReference type="AlphaFoldDB" id="A0AAQ3U1Y7"/>
<keyword evidence="1" id="KW-0863">Zinc-finger</keyword>
<keyword evidence="5" id="KW-1185">Reference proteome</keyword>
<dbReference type="EMBL" id="CP144751">
    <property type="protein sequence ID" value="WVZ83808.1"/>
    <property type="molecule type" value="Genomic_DNA"/>
</dbReference>
<reference evidence="4 5" key="1">
    <citation type="submission" date="2024-02" db="EMBL/GenBank/DDBJ databases">
        <title>High-quality chromosome-scale genome assembly of Pensacola bahiagrass (Paspalum notatum Flugge var. saurae).</title>
        <authorList>
            <person name="Vega J.M."/>
            <person name="Podio M."/>
            <person name="Orjuela J."/>
            <person name="Siena L.A."/>
            <person name="Pessino S.C."/>
            <person name="Combes M.C."/>
            <person name="Mariac C."/>
            <person name="Albertini E."/>
            <person name="Pupilli F."/>
            <person name="Ortiz J.P.A."/>
            <person name="Leblanc O."/>
        </authorList>
    </citation>
    <scope>NUCLEOTIDE SEQUENCE [LARGE SCALE GENOMIC DNA]</scope>
    <source>
        <strain evidence="4">R1</strain>
        <tissue evidence="4">Leaf</tissue>
    </source>
</reference>